<protein>
    <submittedName>
        <fullName evidence="3">Uncharacterized protein</fullName>
    </submittedName>
</protein>
<evidence type="ECO:0000313" key="3">
    <source>
        <dbReference type="EMBL" id="WTO85752.1"/>
    </source>
</evidence>
<organism evidence="3 4">
    <name type="scientific">Streptomyces nigra</name>
    <dbReference type="NCBI Taxonomy" id="1827580"/>
    <lineage>
        <taxon>Bacteria</taxon>
        <taxon>Bacillati</taxon>
        <taxon>Actinomycetota</taxon>
        <taxon>Actinomycetes</taxon>
        <taxon>Kitasatosporales</taxon>
        <taxon>Streptomycetaceae</taxon>
        <taxon>Streptomyces</taxon>
    </lineage>
</organism>
<accession>A0ABZ1IZM8</accession>
<evidence type="ECO:0000313" key="4">
    <source>
        <dbReference type="Proteomes" id="UP001622690"/>
    </source>
</evidence>
<dbReference type="EMBL" id="CP108125">
    <property type="protein sequence ID" value="WTO85752.1"/>
    <property type="molecule type" value="Genomic_DNA"/>
</dbReference>
<evidence type="ECO:0000256" key="2">
    <source>
        <dbReference type="SAM" id="Phobius"/>
    </source>
</evidence>
<reference evidence="3 4" key="1">
    <citation type="submission" date="2022-10" db="EMBL/GenBank/DDBJ databases">
        <title>The complete genomes of actinobacterial strains from the NBC collection.</title>
        <authorList>
            <person name="Joergensen T.S."/>
            <person name="Alvarez Arevalo M."/>
            <person name="Sterndorff E.B."/>
            <person name="Faurdal D."/>
            <person name="Vuksanovic O."/>
            <person name="Mourched A.-S."/>
            <person name="Charusanti P."/>
            <person name="Shaw S."/>
            <person name="Blin K."/>
            <person name="Weber T."/>
        </authorList>
    </citation>
    <scope>NUCLEOTIDE SEQUENCE [LARGE SCALE GENOMIC DNA]</scope>
    <source>
        <strain evidence="3 4">NBC_00206</strain>
    </source>
</reference>
<keyword evidence="2" id="KW-0472">Membrane</keyword>
<feature type="transmembrane region" description="Helical" evidence="2">
    <location>
        <begin position="35"/>
        <end position="57"/>
    </location>
</feature>
<name>A0ABZ1IZM8_9ACTN</name>
<sequence>MTEPLSRPTETPPVEGSIAEAHEERPDGGVWEHPYFWLLLVVTGSVLIAGLFLLRFLDLVVPVF</sequence>
<keyword evidence="2" id="KW-1133">Transmembrane helix</keyword>
<dbReference type="RefSeq" id="WP_210981919.1">
    <property type="nucleotide sequence ID" value="NZ_CP108125.1"/>
</dbReference>
<keyword evidence="4" id="KW-1185">Reference proteome</keyword>
<gene>
    <name evidence="3" type="ORF">OHU27_26290</name>
</gene>
<proteinExistence type="predicted"/>
<dbReference type="Proteomes" id="UP001622690">
    <property type="component" value="Chromosome"/>
</dbReference>
<keyword evidence="2" id="KW-0812">Transmembrane</keyword>
<evidence type="ECO:0000256" key="1">
    <source>
        <dbReference type="SAM" id="MobiDB-lite"/>
    </source>
</evidence>
<feature type="region of interest" description="Disordered" evidence="1">
    <location>
        <begin position="1"/>
        <end position="24"/>
    </location>
</feature>